<dbReference type="EMBL" id="LZLQ01000124">
    <property type="protein sequence ID" value="OBK12694.1"/>
    <property type="molecule type" value="Genomic_DNA"/>
</dbReference>
<gene>
    <name evidence="1" type="ORF">A5636_11920</name>
</gene>
<keyword evidence="2" id="KW-1185">Reference proteome</keyword>
<evidence type="ECO:0000313" key="1">
    <source>
        <dbReference type="EMBL" id="OBK12694.1"/>
    </source>
</evidence>
<sequence length="172" mass="18862">MSVRRSRRLLVGLLAAITIGCLAAAAVVFAVGWRHPEPPRLAVLGVPPPARAQRAFAVATQWFDAENRGDVARMQALACAHPSESVTGWIDTIRYYGQDQGLIYTDALTEFRDSGSSVWVKVAVRIHPIDDRMKREVEEEQARGGFFYEVLALADEGGALKVCDVELPKAGR</sequence>
<dbReference type="Proteomes" id="UP000093629">
    <property type="component" value="Unassembled WGS sequence"/>
</dbReference>
<proteinExistence type="predicted"/>
<organism evidence="1 2">
    <name type="scientific">Mycobacterium asiaticum</name>
    <dbReference type="NCBI Taxonomy" id="1790"/>
    <lineage>
        <taxon>Bacteria</taxon>
        <taxon>Bacillati</taxon>
        <taxon>Actinomycetota</taxon>
        <taxon>Actinomycetes</taxon>
        <taxon>Mycobacteriales</taxon>
        <taxon>Mycobacteriaceae</taxon>
        <taxon>Mycobacterium</taxon>
    </lineage>
</organism>
<dbReference type="AlphaFoldDB" id="A0A1A3MV61"/>
<protein>
    <submittedName>
        <fullName evidence="1">Uncharacterized protein</fullName>
    </submittedName>
</protein>
<evidence type="ECO:0000313" key="2">
    <source>
        <dbReference type="Proteomes" id="UP000093629"/>
    </source>
</evidence>
<name>A0A1A3MV61_MYCAS</name>
<accession>A0A1A3MV61</accession>
<reference evidence="1 2" key="1">
    <citation type="submission" date="2016-06" db="EMBL/GenBank/DDBJ databases">
        <authorList>
            <person name="Kjaerup R.B."/>
            <person name="Dalgaard T.S."/>
            <person name="Juul-Madsen H.R."/>
        </authorList>
    </citation>
    <scope>NUCLEOTIDE SEQUENCE [LARGE SCALE GENOMIC DNA]</scope>
    <source>
        <strain evidence="1 2">1245139.5</strain>
    </source>
</reference>
<comment type="caution">
    <text evidence="1">The sequence shown here is derived from an EMBL/GenBank/DDBJ whole genome shotgun (WGS) entry which is preliminary data.</text>
</comment>
<dbReference type="PROSITE" id="PS51257">
    <property type="entry name" value="PROKAR_LIPOPROTEIN"/>
    <property type="match status" value="1"/>
</dbReference>